<evidence type="ECO:0000313" key="6">
    <source>
        <dbReference type="Proteomes" id="UP000654913"/>
    </source>
</evidence>
<gene>
    <name evidence="5" type="ORF">APUU_80993S</name>
</gene>
<accession>A0A7R7XZQ0</accession>
<dbReference type="InterPro" id="IPR050309">
    <property type="entry name" value="Type-B_Carboxylest/Lipase"/>
</dbReference>
<protein>
    <recommendedName>
        <fullName evidence="3">Carboxylic ester hydrolase</fullName>
        <ecNumber evidence="3">3.1.1.-</ecNumber>
    </recommendedName>
</protein>
<reference evidence="5" key="2">
    <citation type="submission" date="2021-02" db="EMBL/GenBank/DDBJ databases">
        <title>Aspergillus puulaauensis MK2 genome sequence.</title>
        <authorList>
            <person name="Futagami T."/>
            <person name="Mori K."/>
            <person name="Kadooka C."/>
            <person name="Tanaka T."/>
        </authorList>
    </citation>
    <scope>NUCLEOTIDE SEQUENCE</scope>
    <source>
        <strain evidence="5">MK2</strain>
    </source>
</reference>
<dbReference type="InterPro" id="IPR002018">
    <property type="entry name" value="CarbesteraseB"/>
</dbReference>
<dbReference type="Proteomes" id="UP000654913">
    <property type="component" value="Chromosome 8"/>
</dbReference>
<dbReference type="AlphaFoldDB" id="A0A7R7XZQ0"/>
<dbReference type="PROSITE" id="PS00122">
    <property type="entry name" value="CARBOXYLESTERASE_B_1"/>
    <property type="match status" value="1"/>
</dbReference>
<evidence type="ECO:0000259" key="4">
    <source>
        <dbReference type="Pfam" id="PF00135"/>
    </source>
</evidence>
<evidence type="ECO:0000313" key="5">
    <source>
        <dbReference type="EMBL" id="BCS30690.1"/>
    </source>
</evidence>
<comment type="similarity">
    <text evidence="1 3">Belongs to the type-B carboxylesterase/lipase family.</text>
</comment>
<dbReference type="RefSeq" id="XP_041562876.1">
    <property type="nucleotide sequence ID" value="XM_041697336.1"/>
</dbReference>
<dbReference type="PANTHER" id="PTHR11559">
    <property type="entry name" value="CARBOXYLESTERASE"/>
    <property type="match status" value="1"/>
</dbReference>
<evidence type="ECO:0000256" key="2">
    <source>
        <dbReference type="ARBA" id="ARBA00022801"/>
    </source>
</evidence>
<sequence>MVNIEQGFTDPTDIIKTSLQLGKPVIIVHFAYRLNVFGYGMFQGRTNFGFHDQRRAIEWVQKHISGFGGDPENITLAGESAGGIAVHAHIHGPCPVRGIKRAVLQSGSLYLTPPAPAPVGHVIMKELELICQTTDLQTLPLRDLLTGMGKLGFKNWWLNQEDRIFSQGAEDAVWPITDTVGLESIVVGDCQWESRGFEAGIAALGLNRLEEIFSQYTPIGAAVAQLYNIDFQSMESTKPRIGAFINDLKFAFASDALSLMENKAGRRRCYRYIVDQPNPWNPSAGAHHAVDLLLLFGGYDYTNDEGAVQVSQDMRKRWIHFMYGDEPWGGNDVYAFGPAGKSGAIGKEELARRRRVQCFDGLRKIGWANCQALATRLMSARGKVEEAYL</sequence>
<dbReference type="SUPFAM" id="SSF53474">
    <property type="entry name" value="alpha/beta-Hydrolases"/>
    <property type="match status" value="1"/>
</dbReference>
<keyword evidence="6" id="KW-1185">Reference proteome</keyword>
<dbReference type="GeneID" id="64980687"/>
<dbReference type="InterPro" id="IPR019826">
    <property type="entry name" value="Carboxylesterase_B_AS"/>
</dbReference>
<reference evidence="5" key="1">
    <citation type="submission" date="2021-01" db="EMBL/GenBank/DDBJ databases">
        <authorList>
            <consortium name="Aspergillus puulaauensis MK2 genome sequencing consortium"/>
            <person name="Kazuki M."/>
            <person name="Futagami T."/>
        </authorList>
    </citation>
    <scope>NUCLEOTIDE SEQUENCE</scope>
    <source>
        <strain evidence="5">MK2</strain>
    </source>
</reference>
<proteinExistence type="inferred from homology"/>
<dbReference type="GO" id="GO:0016787">
    <property type="term" value="F:hydrolase activity"/>
    <property type="evidence" value="ECO:0007669"/>
    <property type="project" value="UniProtKB-KW"/>
</dbReference>
<organism evidence="5 6">
    <name type="scientific">Aspergillus puulaauensis</name>
    <dbReference type="NCBI Taxonomy" id="1220207"/>
    <lineage>
        <taxon>Eukaryota</taxon>
        <taxon>Fungi</taxon>
        <taxon>Dikarya</taxon>
        <taxon>Ascomycota</taxon>
        <taxon>Pezizomycotina</taxon>
        <taxon>Eurotiomycetes</taxon>
        <taxon>Eurotiomycetidae</taxon>
        <taxon>Eurotiales</taxon>
        <taxon>Aspergillaceae</taxon>
        <taxon>Aspergillus</taxon>
    </lineage>
</organism>
<dbReference type="KEGG" id="apuu:APUU_80993S"/>
<dbReference type="Gene3D" id="3.40.50.1820">
    <property type="entry name" value="alpha/beta hydrolase"/>
    <property type="match status" value="1"/>
</dbReference>
<dbReference type="InterPro" id="IPR029058">
    <property type="entry name" value="AB_hydrolase_fold"/>
</dbReference>
<evidence type="ECO:0000256" key="1">
    <source>
        <dbReference type="ARBA" id="ARBA00005964"/>
    </source>
</evidence>
<dbReference type="Pfam" id="PF00135">
    <property type="entry name" value="COesterase"/>
    <property type="match status" value="1"/>
</dbReference>
<keyword evidence="2 3" id="KW-0378">Hydrolase</keyword>
<evidence type="ECO:0000256" key="3">
    <source>
        <dbReference type="RuleBase" id="RU361235"/>
    </source>
</evidence>
<dbReference type="OrthoDB" id="3200163at2759"/>
<feature type="domain" description="Carboxylesterase type B" evidence="4">
    <location>
        <begin position="24"/>
        <end position="110"/>
    </location>
</feature>
<dbReference type="EMBL" id="AP024450">
    <property type="protein sequence ID" value="BCS30690.1"/>
    <property type="molecule type" value="Genomic_DNA"/>
</dbReference>
<name>A0A7R7XZQ0_9EURO</name>
<dbReference type="EC" id="3.1.1.-" evidence="3"/>